<evidence type="ECO:0000256" key="4">
    <source>
        <dbReference type="SAM" id="MobiDB-lite"/>
    </source>
</evidence>
<dbReference type="Gene3D" id="3.90.1420.10">
    <property type="entry name" value="Rubisco LSMT, substrate-binding domain"/>
    <property type="match status" value="1"/>
</dbReference>
<dbReference type="Pfam" id="PF09273">
    <property type="entry name" value="Rubis-subs-bind"/>
    <property type="match status" value="1"/>
</dbReference>
<organism evidence="7">
    <name type="scientific">Micromonas pusilla (strain CCMP1545)</name>
    <name type="common">Picoplanktonic green alga</name>
    <dbReference type="NCBI Taxonomy" id="564608"/>
    <lineage>
        <taxon>Eukaryota</taxon>
        <taxon>Viridiplantae</taxon>
        <taxon>Chlorophyta</taxon>
        <taxon>Mamiellophyceae</taxon>
        <taxon>Mamiellales</taxon>
        <taxon>Mamiellaceae</taxon>
        <taxon>Micromonas</taxon>
    </lineage>
</organism>
<dbReference type="InterPro" id="IPR046341">
    <property type="entry name" value="SET_dom_sf"/>
</dbReference>
<dbReference type="Gene3D" id="3.90.1410.10">
    <property type="entry name" value="set domain protein methyltransferase, domain 1"/>
    <property type="match status" value="1"/>
</dbReference>
<name>C1MHE2_MICPC</name>
<dbReference type="RefSeq" id="XP_003054941.1">
    <property type="nucleotide sequence ID" value="XM_003054895.1"/>
</dbReference>
<feature type="region of interest" description="Disordered" evidence="4">
    <location>
        <begin position="1"/>
        <end position="43"/>
    </location>
</feature>
<dbReference type="InterPro" id="IPR015353">
    <property type="entry name" value="Rubisco_LSMT_subst-bd"/>
</dbReference>
<dbReference type="OrthoDB" id="341421at2759"/>
<keyword evidence="1 6" id="KW-0489">Methyltransferase</keyword>
<dbReference type="GeneID" id="9680322"/>
<feature type="compositionally biased region" description="Low complexity" evidence="4">
    <location>
        <begin position="1"/>
        <end position="34"/>
    </location>
</feature>
<feature type="domain" description="Rubisco LSMT substrate-binding" evidence="5">
    <location>
        <begin position="350"/>
        <end position="467"/>
    </location>
</feature>
<keyword evidence="7" id="KW-1185">Reference proteome</keyword>
<sequence length="544" mass="57482">MSASATTPPLAAASTSTRSSASAPSRARVATARAPPRRRRGDATTAAAAVAVAPAVTGVDVAVARELVAWLTVEKGLADSSAKLVTFGDGAVPTLVADVRAGEPLLEIPQNLAVTSVDVSDHPIVAGLAAGRGELVGLALWLCCERAKGSLSDWAPYVNTLPTGCTVDHPLRWEESEIRSLLKGSPTCEQAVGRAVDAREEYASIRAAIAADADAYPADAYEFLTELAFTDALATVLARAVWLNAANVYALVPLVDLLPVVGAPPPGVNPAAAAADAGARGLDAAVGVVDYDAATECVAVVSANDARQTAPVVCADALGRNAGDLFLSTGRVNGAHVGDYLTFVTSTVMSDKLYAAKKQILEGMGYSADAQAFPVFADRMPLQLFAYMRFARVQEPSELMTVSFEEDRIVSPMNEYEILQLLMGDAREMLAEYENSSEEFELLQLKETNISERQMTAAKLRLGEKRLINATTTAVRKRLAPIRGIPTKQGLEDPNADLLEIFDAIENLPNKPKQMFDEFRAWARGDYEDQIRGGGKGGGGSGCG</sequence>
<evidence type="ECO:0000259" key="5">
    <source>
        <dbReference type="Pfam" id="PF09273"/>
    </source>
</evidence>
<evidence type="ECO:0000313" key="7">
    <source>
        <dbReference type="Proteomes" id="UP000001876"/>
    </source>
</evidence>
<dbReference type="PANTHER" id="PTHR13271">
    <property type="entry name" value="UNCHARACTERIZED PUTATIVE METHYLTRANSFERASE"/>
    <property type="match status" value="1"/>
</dbReference>
<dbReference type="InterPro" id="IPR036464">
    <property type="entry name" value="Rubisco_LSMT_subst-bd_sf"/>
</dbReference>
<dbReference type="GO" id="GO:0032259">
    <property type="term" value="P:methylation"/>
    <property type="evidence" value="ECO:0007669"/>
    <property type="project" value="UniProtKB-KW"/>
</dbReference>
<accession>C1MHE2</accession>
<evidence type="ECO:0000256" key="2">
    <source>
        <dbReference type="ARBA" id="ARBA00022679"/>
    </source>
</evidence>
<dbReference type="SUPFAM" id="SSF82199">
    <property type="entry name" value="SET domain"/>
    <property type="match status" value="1"/>
</dbReference>
<proteinExistence type="predicted"/>
<reference evidence="6 7" key="1">
    <citation type="journal article" date="2009" name="Science">
        <title>Green evolution and dynamic adaptations revealed by genomes of the marine picoeukaryotes Micromonas.</title>
        <authorList>
            <person name="Worden A.Z."/>
            <person name="Lee J.H."/>
            <person name="Mock T."/>
            <person name="Rouze P."/>
            <person name="Simmons M.P."/>
            <person name="Aerts A.L."/>
            <person name="Allen A.E."/>
            <person name="Cuvelier M.L."/>
            <person name="Derelle E."/>
            <person name="Everett M.V."/>
            <person name="Foulon E."/>
            <person name="Grimwood J."/>
            <person name="Gundlach H."/>
            <person name="Henrissat B."/>
            <person name="Napoli C."/>
            <person name="McDonald S.M."/>
            <person name="Parker M.S."/>
            <person name="Rombauts S."/>
            <person name="Salamov A."/>
            <person name="Von Dassow P."/>
            <person name="Badger J.H."/>
            <person name="Coutinho P.M."/>
            <person name="Demir E."/>
            <person name="Dubchak I."/>
            <person name="Gentemann C."/>
            <person name="Eikrem W."/>
            <person name="Gready J.E."/>
            <person name="John U."/>
            <person name="Lanier W."/>
            <person name="Lindquist E.A."/>
            <person name="Lucas S."/>
            <person name="Mayer K.F."/>
            <person name="Moreau H."/>
            <person name="Not F."/>
            <person name="Otillar R."/>
            <person name="Panaud O."/>
            <person name="Pangilinan J."/>
            <person name="Paulsen I."/>
            <person name="Piegu B."/>
            <person name="Poliakov A."/>
            <person name="Robbens S."/>
            <person name="Schmutz J."/>
            <person name="Toulza E."/>
            <person name="Wyss T."/>
            <person name="Zelensky A."/>
            <person name="Zhou K."/>
            <person name="Armbrust E.V."/>
            <person name="Bhattacharya D."/>
            <person name="Goodenough U.W."/>
            <person name="Van de Peer Y."/>
            <person name="Grigoriev I.V."/>
        </authorList>
    </citation>
    <scope>NUCLEOTIDE SEQUENCE [LARGE SCALE GENOMIC DNA]</scope>
    <source>
        <strain evidence="6 7">CCMP1545</strain>
    </source>
</reference>
<dbReference type="OMA" id="MVPVFDM"/>
<evidence type="ECO:0000256" key="1">
    <source>
        <dbReference type="ARBA" id="ARBA00022603"/>
    </source>
</evidence>
<dbReference type="Proteomes" id="UP000001876">
    <property type="component" value="Unassembled WGS sequence"/>
</dbReference>
<evidence type="ECO:0000313" key="6">
    <source>
        <dbReference type="EMBL" id="EEH60193.1"/>
    </source>
</evidence>
<keyword evidence="3" id="KW-0949">S-adenosyl-L-methionine</keyword>
<dbReference type="eggNOG" id="KOG1337">
    <property type="taxonomic scope" value="Eukaryota"/>
</dbReference>
<gene>
    <name evidence="6" type="ORF">MICPUCDRAFT_50145</name>
</gene>
<dbReference type="EMBL" id="GG663735">
    <property type="protein sequence ID" value="EEH60193.1"/>
    <property type="molecule type" value="Genomic_DNA"/>
</dbReference>
<dbReference type="STRING" id="564608.C1MHE2"/>
<dbReference type="InterPro" id="IPR050600">
    <property type="entry name" value="SETD3_SETD6_MTase"/>
</dbReference>
<dbReference type="SUPFAM" id="SSF81822">
    <property type="entry name" value="RuBisCo LSMT C-terminal, substrate-binding domain"/>
    <property type="match status" value="1"/>
</dbReference>
<dbReference type="KEGG" id="mpp:MICPUCDRAFT_50145"/>
<evidence type="ECO:0000256" key="3">
    <source>
        <dbReference type="ARBA" id="ARBA00022691"/>
    </source>
</evidence>
<dbReference type="AlphaFoldDB" id="C1MHE2"/>
<keyword evidence="2 6" id="KW-0808">Transferase</keyword>
<dbReference type="GO" id="GO:0016279">
    <property type="term" value="F:protein-lysine N-methyltransferase activity"/>
    <property type="evidence" value="ECO:0007669"/>
    <property type="project" value="TreeGrafter"/>
</dbReference>
<protein>
    <submittedName>
        <fullName evidence="6">Methyltransferase</fullName>
    </submittedName>
</protein>
<dbReference type="PANTHER" id="PTHR13271:SF93">
    <property type="entry name" value="SET DOMAIN-CONTAINING PROTEIN"/>
    <property type="match status" value="1"/>
</dbReference>